<protein>
    <submittedName>
        <fullName evidence="2">Uncharacterized protein</fullName>
    </submittedName>
</protein>
<dbReference type="EMBL" id="JAQQKV010000004">
    <property type="protein sequence ID" value="MDC7677700.1"/>
    <property type="molecule type" value="Genomic_DNA"/>
</dbReference>
<accession>A0ABT5HNA1</accession>
<gene>
    <name evidence="2" type="ORF">PQU98_16270</name>
</gene>
<evidence type="ECO:0000256" key="1">
    <source>
        <dbReference type="SAM" id="Phobius"/>
    </source>
</evidence>
<name>A0ABT5HNA1_9CAUL</name>
<evidence type="ECO:0000313" key="2">
    <source>
        <dbReference type="EMBL" id="MDC7677700.1"/>
    </source>
</evidence>
<sequence length="92" mass="9912">MACAAPFTPTVYFPLTVDEALSQKAQLLLKTECADLIGDMNCEALPARHQTRIWIYVKAATYGLLLHALILGLPSAEFGALKPAATLRPVEG</sequence>
<organism evidence="2 3">
    <name type="scientific">Asticcacaulis machinosus</name>
    <dbReference type="NCBI Taxonomy" id="2984211"/>
    <lineage>
        <taxon>Bacteria</taxon>
        <taxon>Pseudomonadati</taxon>
        <taxon>Pseudomonadota</taxon>
        <taxon>Alphaproteobacteria</taxon>
        <taxon>Caulobacterales</taxon>
        <taxon>Caulobacteraceae</taxon>
        <taxon>Asticcacaulis</taxon>
    </lineage>
</organism>
<keyword evidence="3" id="KW-1185">Reference proteome</keyword>
<feature type="transmembrane region" description="Helical" evidence="1">
    <location>
        <begin position="53"/>
        <end position="73"/>
    </location>
</feature>
<evidence type="ECO:0000313" key="3">
    <source>
        <dbReference type="Proteomes" id="UP001218579"/>
    </source>
</evidence>
<proteinExistence type="predicted"/>
<reference evidence="2 3" key="1">
    <citation type="submission" date="2023-01" db="EMBL/GenBank/DDBJ databases">
        <title>Novel species of the genus Asticcacaulis isolated from rivers.</title>
        <authorList>
            <person name="Lu H."/>
        </authorList>
    </citation>
    <scope>NUCLEOTIDE SEQUENCE [LARGE SCALE GENOMIC DNA]</scope>
    <source>
        <strain evidence="2 3">LKC15W</strain>
    </source>
</reference>
<keyword evidence="1" id="KW-0812">Transmembrane</keyword>
<keyword evidence="1" id="KW-0472">Membrane</keyword>
<keyword evidence="1" id="KW-1133">Transmembrane helix</keyword>
<dbReference type="RefSeq" id="WP_272746018.1">
    <property type="nucleotide sequence ID" value="NZ_JAQQKV010000004.1"/>
</dbReference>
<dbReference type="Proteomes" id="UP001218579">
    <property type="component" value="Unassembled WGS sequence"/>
</dbReference>
<comment type="caution">
    <text evidence="2">The sequence shown here is derived from an EMBL/GenBank/DDBJ whole genome shotgun (WGS) entry which is preliminary data.</text>
</comment>